<comment type="caution">
    <text evidence="2">The sequence shown here is derived from an EMBL/GenBank/DDBJ whole genome shotgun (WGS) entry which is preliminary data.</text>
</comment>
<proteinExistence type="predicted"/>
<accession>A0A7K0GN97</accession>
<feature type="compositionally biased region" description="Basic residues" evidence="1">
    <location>
        <begin position="1"/>
        <end position="11"/>
    </location>
</feature>
<reference evidence="2 3" key="1">
    <citation type="journal article" date="2019" name="Nat. Med.">
        <title>A library of human gut bacterial isolates paired with longitudinal multiomics data enables mechanistic microbiome research.</title>
        <authorList>
            <person name="Poyet M."/>
            <person name="Groussin M."/>
            <person name="Gibbons S.M."/>
            <person name="Avila-Pacheco J."/>
            <person name="Jiang X."/>
            <person name="Kearney S.M."/>
            <person name="Perrotta A.R."/>
            <person name="Berdy B."/>
            <person name="Zhao S."/>
            <person name="Lieberman T.D."/>
            <person name="Swanson P.K."/>
            <person name="Smith M."/>
            <person name="Roesemann S."/>
            <person name="Alexander J.E."/>
            <person name="Rich S.A."/>
            <person name="Livny J."/>
            <person name="Vlamakis H."/>
            <person name="Clish C."/>
            <person name="Bullock K."/>
            <person name="Deik A."/>
            <person name="Scott J."/>
            <person name="Pierce K.A."/>
            <person name="Xavier R.J."/>
            <person name="Alm E.J."/>
        </authorList>
    </citation>
    <scope>NUCLEOTIDE SEQUENCE [LARGE SCALE GENOMIC DNA]</scope>
    <source>
        <strain evidence="2 3">BIOML-A41</strain>
    </source>
</reference>
<name>A0A7K0GN97_PARDI</name>
<dbReference type="Proteomes" id="UP000463337">
    <property type="component" value="Unassembled WGS sequence"/>
</dbReference>
<dbReference type="EMBL" id="WKLT01000033">
    <property type="protein sequence ID" value="MRY60423.1"/>
    <property type="molecule type" value="Genomic_DNA"/>
</dbReference>
<dbReference type="NCBIfam" id="NF047353">
    <property type="entry name" value="tube_lmo2291"/>
    <property type="match status" value="1"/>
</dbReference>
<evidence type="ECO:0000313" key="2">
    <source>
        <dbReference type="EMBL" id="MRY60423.1"/>
    </source>
</evidence>
<feature type="region of interest" description="Disordered" evidence="1">
    <location>
        <begin position="1"/>
        <end position="24"/>
    </location>
</feature>
<evidence type="ECO:0000313" key="3">
    <source>
        <dbReference type="Proteomes" id="UP000463337"/>
    </source>
</evidence>
<dbReference type="AlphaFoldDB" id="A0A7K0GN97"/>
<dbReference type="RefSeq" id="WP_151877603.1">
    <property type="nucleotide sequence ID" value="NZ_WKLT01000033.1"/>
</dbReference>
<protein>
    <submittedName>
        <fullName evidence="2">Phage tail protein</fullName>
    </submittedName>
</protein>
<organism evidence="2 3">
    <name type="scientific">Parabacteroides distasonis</name>
    <dbReference type="NCBI Taxonomy" id="823"/>
    <lineage>
        <taxon>Bacteria</taxon>
        <taxon>Pseudomonadati</taxon>
        <taxon>Bacteroidota</taxon>
        <taxon>Bacteroidia</taxon>
        <taxon>Bacteroidales</taxon>
        <taxon>Tannerellaceae</taxon>
        <taxon>Parabacteroides</taxon>
    </lineage>
</organism>
<evidence type="ECO:0000256" key="1">
    <source>
        <dbReference type="SAM" id="MobiDB-lite"/>
    </source>
</evidence>
<gene>
    <name evidence="2" type="ORF">GKD59_21475</name>
</gene>
<sequence>MARNKNAKRGHFVAEFDPSTPAKEPTEWLEVAKWITTISDDTDEETDKAGYYDGDGNVEEEVIGVSEAWTVAGTYDPEDKAQALIVSKKRKVGDGRKLWHKIVESDNKKQWVGVATATGIKGGGGDATAYEEFGCKLAFKGLPKESAVPGV</sequence>